<dbReference type="RefSeq" id="WP_068747335.1">
    <property type="nucleotide sequence ID" value="NZ_LOHZ01000015.1"/>
</dbReference>
<dbReference type="PATRIC" id="fig|520767.4.peg.148"/>
<dbReference type="CDD" id="cd01300">
    <property type="entry name" value="YtcJ_like"/>
    <property type="match status" value="1"/>
</dbReference>
<dbReference type="InterPro" id="IPR013108">
    <property type="entry name" value="Amidohydro_3"/>
</dbReference>
<dbReference type="InterPro" id="IPR032466">
    <property type="entry name" value="Metal_Hydrolase"/>
</dbReference>
<sequence>MDLILYNGKIITMDGILPQAEAVAIREGKIIKAGSNGEILSYRESNTEAIDLKGKLALPGFNDSHMHLLSFALSLEKADLNGCTGIQDLIQRVRDFIETKGIKKGEWVQGRGWNHELFYEKRMPTRQDLDNISREHPVILTRTCGHIAVANTYALKLAGIFENPPAVPGGSIDLDEKGIPTGVLRENAMELLYGKLPLYDKTKIKKLIVEAAEKFIKSGLTSVQSDDLESIKGDFKEILEAFFELEGENKLPIRVNEQVLLPTIEKLERFLSLGLRTGHGSEYFKIGPLKLLTDGSLGGRTAALTFPYEDDKDTKGIAIYTQDQLDELVEKAYLNGMQVACHAIGDRAMEMVFHSYEKALKKLPKYDPRFRIIHCQITTEELIEKFSKYKVIADIQPIFVSSDLSIVEKRIGRERAKWTYNWKTLIKKGVPVAGGSDCPVEPFNPLFGIYAAVTRKNLSGFPEEGWLPEQKLTVKEAVHIFTMGSAYCTFEENIKGSITSGKLADIAVLSEDIFEIAPDEIKDVEVEMTILNGKIVYCK</sequence>
<dbReference type="PANTHER" id="PTHR22642">
    <property type="entry name" value="IMIDAZOLONEPROPIONASE"/>
    <property type="match status" value="1"/>
</dbReference>
<organism evidence="2 3">
    <name type="scientific">Thermovenabulum gondwanense</name>
    <dbReference type="NCBI Taxonomy" id="520767"/>
    <lineage>
        <taxon>Bacteria</taxon>
        <taxon>Bacillati</taxon>
        <taxon>Bacillota</taxon>
        <taxon>Clostridia</taxon>
        <taxon>Thermosediminibacterales</taxon>
        <taxon>Thermosediminibacteraceae</taxon>
        <taxon>Thermovenabulum</taxon>
    </lineage>
</organism>
<dbReference type="EMBL" id="LOHZ01000015">
    <property type="protein sequence ID" value="KYO68632.1"/>
    <property type="molecule type" value="Genomic_DNA"/>
</dbReference>
<keyword evidence="2" id="KW-0378">Hydrolase</keyword>
<dbReference type="Gene3D" id="3.20.20.140">
    <property type="entry name" value="Metal-dependent hydrolases"/>
    <property type="match status" value="1"/>
</dbReference>
<dbReference type="AlphaFoldDB" id="A0A162N0G3"/>
<comment type="caution">
    <text evidence="2">The sequence shown here is derived from an EMBL/GenBank/DDBJ whole genome shotgun (WGS) entry which is preliminary data.</text>
</comment>
<dbReference type="Gene3D" id="3.10.310.70">
    <property type="match status" value="1"/>
</dbReference>
<dbReference type="SUPFAM" id="SSF51338">
    <property type="entry name" value="Composite domain of metallo-dependent hydrolases"/>
    <property type="match status" value="1"/>
</dbReference>
<dbReference type="Proteomes" id="UP000075737">
    <property type="component" value="Unassembled WGS sequence"/>
</dbReference>
<evidence type="ECO:0000259" key="1">
    <source>
        <dbReference type="Pfam" id="PF07969"/>
    </source>
</evidence>
<dbReference type="PANTHER" id="PTHR22642:SF2">
    <property type="entry name" value="PROTEIN LONG AFTER FAR-RED 3"/>
    <property type="match status" value="1"/>
</dbReference>
<dbReference type="Pfam" id="PF07969">
    <property type="entry name" value="Amidohydro_3"/>
    <property type="match status" value="1"/>
</dbReference>
<gene>
    <name evidence="2" type="primary">nfdA</name>
    <name evidence="2" type="ORF">ATZ99_01410</name>
</gene>
<dbReference type="EC" id="3.5.1.91" evidence="2"/>
<dbReference type="STRING" id="520767.ATZ99_01410"/>
<name>A0A162N0G3_9FIRM</name>
<evidence type="ECO:0000313" key="2">
    <source>
        <dbReference type="EMBL" id="KYO68632.1"/>
    </source>
</evidence>
<evidence type="ECO:0000313" key="3">
    <source>
        <dbReference type="Proteomes" id="UP000075737"/>
    </source>
</evidence>
<dbReference type="SUPFAM" id="SSF51556">
    <property type="entry name" value="Metallo-dependent hydrolases"/>
    <property type="match status" value="1"/>
</dbReference>
<dbReference type="InterPro" id="IPR011059">
    <property type="entry name" value="Metal-dep_hydrolase_composite"/>
</dbReference>
<dbReference type="InterPro" id="IPR033932">
    <property type="entry name" value="YtcJ-like"/>
</dbReference>
<accession>A0A162N0G3</accession>
<keyword evidence="3" id="KW-1185">Reference proteome</keyword>
<proteinExistence type="predicted"/>
<dbReference type="OrthoDB" id="9767366at2"/>
<dbReference type="Gene3D" id="2.30.40.10">
    <property type="entry name" value="Urease, subunit C, domain 1"/>
    <property type="match status" value="1"/>
</dbReference>
<reference evidence="2 3" key="1">
    <citation type="submission" date="2015-12" db="EMBL/GenBank/DDBJ databases">
        <title>Draft genome of Thermovenabulum gondwanense isolated from a red thermophilic microbial mat colonisisng an outflow channel of a bore well.</title>
        <authorList>
            <person name="Patel B.K."/>
        </authorList>
    </citation>
    <scope>NUCLEOTIDE SEQUENCE [LARGE SCALE GENOMIC DNA]</scope>
    <source>
        <strain evidence="2 3">R270</strain>
    </source>
</reference>
<dbReference type="GO" id="GO:0016810">
    <property type="term" value="F:hydrolase activity, acting on carbon-nitrogen (but not peptide) bonds"/>
    <property type="evidence" value="ECO:0007669"/>
    <property type="project" value="InterPro"/>
</dbReference>
<feature type="domain" description="Amidohydrolase 3" evidence="1">
    <location>
        <begin position="48"/>
        <end position="537"/>
    </location>
</feature>
<protein>
    <submittedName>
        <fullName evidence="2">N-substituted formamide deformylase</fullName>
        <ecNumber evidence="2">3.5.1.91</ecNumber>
    </submittedName>
</protein>